<accession>A0A6B9SRJ8</accession>
<dbReference type="Proteomes" id="UP000464519">
    <property type="component" value="Segment"/>
</dbReference>
<organism evidence="1 2">
    <name type="scientific">Butyrivibrio phage Arawn</name>
    <dbReference type="NCBI Taxonomy" id="2724180"/>
    <lineage>
        <taxon>Viruses</taxon>
        <taxon>Duplodnaviria</taxon>
        <taxon>Heunggongvirae</taxon>
        <taxon>Uroviricota</taxon>
        <taxon>Caudoviricetes</taxon>
        <taxon>Arawnvirus</taxon>
        <taxon>Arawnvirus arawn</taxon>
    </lineage>
</organism>
<keyword evidence="2" id="KW-1185">Reference proteome</keyword>
<sequence length="67" mass="7489">MRKKQNVDQIIEETQQRTFLENNPQYKEFNDLAKEVAQLPREQQAKVAIFAQGVIAATAAGVGNATE</sequence>
<dbReference type="GeneID" id="55626613"/>
<evidence type="ECO:0000313" key="2">
    <source>
        <dbReference type="Proteomes" id="UP000464519"/>
    </source>
</evidence>
<dbReference type="RefSeq" id="YP_009855872.1">
    <property type="nucleotide sequence ID" value="NC_048848.1"/>
</dbReference>
<protein>
    <submittedName>
        <fullName evidence="1">Uncharacterized protein</fullName>
    </submittedName>
</protein>
<proteinExistence type="predicted"/>
<name>A0A6B9SRJ8_9CAUD</name>
<dbReference type="EMBL" id="MN882550">
    <property type="protein sequence ID" value="QHJ73580.1"/>
    <property type="molecule type" value="Genomic_DNA"/>
</dbReference>
<reference evidence="1 2" key="1">
    <citation type="submission" date="2019-12" db="EMBL/GenBank/DDBJ databases">
        <title>The Isolation and Genome Sequencing of Six Novel Lytic Bacteriophages from the Rumen Active Against Butyrivibrio fibrisolvens.</title>
        <authorList>
            <person name="Friedersdorff J.C.A."/>
            <person name="Kingston-Smith A.H."/>
            <person name="Pachebat J.A."/>
            <person name="Rooke D."/>
            <person name="Creevey C.J."/>
        </authorList>
    </citation>
    <scope>NUCLEOTIDE SEQUENCE [LARGE SCALE GENOMIC DNA]</scope>
</reference>
<evidence type="ECO:0000313" key="1">
    <source>
        <dbReference type="EMBL" id="QHJ73580.1"/>
    </source>
</evidence>